<dbReference type="AlphaFoldDB" id="U5MWX7"/>
<dbReference type="KEGG" id="csb:CLSA_c29650"/>
<sequence length="214" mass="24925">MTKDYLKFRNAIKKDTNLSLEESYMLELIYDYYNTSLGYAYPGYDILMADLKTKRKAKVSKLLKSLVKKGYILIKKSGKKNTYKLLKYLFLNQPPVDSNGKPPLDGQIHISELTEEENQVIQLGFTEKQAKSLLKVAKDKIDKIVQALNYASDKGADNIYSYTLWAINNINKIKNTFKPVVENTQGWNPKTKFDNFRPREYDWDSLEKRLLGWE</sequence>
<dbReference type="Proteomes" id="UP000017118">
    <property type="component" value="Chromosome"/>
</dbReference>
<dbReference type="HOGENOM" id="CLU_1228152_0_0_9"/>
<evidence type="ECO:0000313" key="2">
    <source>
        <dbReference type="Proteomes" id="UP000017118"/>
    </source>
</evidence>
<accession>U5MWX7</accession>
<protein>
    <recommendedName>
        <fullName evidence="3">Helix-turn-helix domain-containing protein</fullName>
    </recommendedName>
</protein>
<dbReference type="EMBL" id="CP006721">
    <property type="protein sequence ID" value="AGX43932.1"/>
    <property type="molecule type" value="Genomic_DNA"/>
</dbReference>
<reference evidence="1 2" key="1">
    <citation type="journal article" date="2013" name="Genome Announc.">
        <title>Complete Genome Sequence of the Solvent Producer Clostridium saccharobutylicum NCP262 (DSM 13864).</title>
        <authorList>
            <person name="Poehlein A."/>
            <person name="Hartwich K."/>
            <person name="Krabben P."/>
            <person name="Ehrenreich A."/>
            <person name="Liebl W."/>
            <person name="Durre P."/>
            <person name="Gottschalk G."/>
            <person name="Daniel R."/>
        </authorList>
    </citation>
    <scope>NUCLEOTIDE SEQUENCE [LARGE SCALE GENOMIC DNA]</scope>
    <source>
        <strain evidence="1">DSM 13864</strain>
    </source>
</reference>
<dbReference type="PATRIC" id="fig|1345695.10.peg.1067"/>
<dbReference type="eggNOG" id="ENOG5030G8U">
    <property type="taxonomic scope" value="Bacteria"/>
</dbReference>
<gene>
    <name evidence="1" type="ORF">CLSA_c29650</name>
</gene>
<name>U5MWX7_CLOSA</name>
<proteinExistence type="predicted"/>
<evidence type="ECO:0000313" key="1">
    <source>
        <dbReference type="EMBL" id="AGX43932.1"/>
    </source>
</evidence>
<dbReference type="GeneID" id="55475340"/>
<keyword evidence="2" id="KW-1185">Reference proteome</keyword>
<evidence type="ECO:0008006" key="3">
    <source>
        <dbReference type="Google" id="ProtNLM"/>
    </source>
</evidence>
<dbReference type="OrthoDB" id="1913225at2"/>
<organism evidence="1 2">
    <name type="scientific">Clostridium saccharobutylicum DSM 13864</name>
    <dbReference type="NCBI Taxonomy" id="1345695"/>
    <lineage>
        <taxon>Bacteria</taxon>
        <taxon>Bacillati</taxon>
        <taxon>Bacillota</taxon>
        <taxon>Clostridia</taxon>
        <taxon>Eubacteriales</taxon>
        <taxon>Clostridiaceae</taxon>
        <taxon>Clostridium</taxon>
    </lineage>
</organism>
<dbReference type="RefSeq" id="WP_022747075.1">
    <property type="nucleotide sequence ID" value="NC_022571.1"/>
</dbReference>